<evidence type="ECO:0000313" key="3">
    <source>
        <dbReference type="Proteomes" id="UP001321760"/>
    </source>
</evidence>
<reference evidence="2" key="1">
    <citation type="journal article" date="2023" name="Mol. Phylogenet. Evol.">
        <title>Genome-scale phylogeny and comparative genomics of the fungal order Sordariales.</title>
        <authorList>
            <person name="Hensen N."/>
            <person name="Bonometti L."/>
            <person name="Westerberg I."/>
            <person name="Brannstrom I.O."/>
            <person name="Guillou S."/>
            <person name="Cros-Aarteil S."/>
            <person name="Calhoun S."/>
            <person name="Haridas S."/>
            <person name="Kuo A."/>
            <person name="Mondo S."/>
            <person name="Pangilinan J."/>
            <person name="Riley R."/>
            <person name="LaButti K."/>
            <person name="Andreopoulos B."/>
            <person name="Lipzen A."/>
            <person name="Chen C."/>
            <person name="Yan M."/>
            <person name="Daum C."/>
            <person name="Ng V."/>
            <person name="Clum A."/>
            <person name="Steindorff A."/>
            <person name="Ohm R.A."/>
            <person name="Martin F."/>
            <person name="Silar P."/>
            <person name="Natvig D.O."/>
            <person name="Lalanne C."/>
            <person name="Gautier V."/>
            <person name="Ament-Velasquez S.L."/>
            <person name="Kruys A."/>
            <person name="Hutchinson M.I."/>
            <person name="Powell A.J."/>
            <person name="Barry K."/>
            <person name="Miller A.N."/>
            <person name="Grigoriev I.V."/>
            <person name="Debuchy R."/>
            <person name="Gladieux P."/>
            <person name="Hiltunen Thoren M."/>
            <person name="Johannesson H."/>
        </authorList>
    </citation>
    <scope>NUCLEOTIDE SEQUENCE</scope>
    <source>
        <strain evidence="2">PSN243</strain>
    </source>
</reference>
<name>A0AAV9GI66_9PEZI</name>
<proteinExistence type="predicted"/>
<keyword evidence="1" id="KW-0812">Transmembrane</keyword>
<dbReference type="Proteomes" id="UP001321760">
    <property type="component" value="Unassembled WGS sequence"/>
</dbReference>
<comment type="caution">
    <text evidence="2">The sequence shown here is derived from an EMBL/GenBank/DDBJ whole genome shotgun (WGS) entry which is preliminary data.</text>
</comment>
<evidence type="ECO:0008006" key="4">
    <source>
        <dbReference type="Google" id="ProtNLM"/>
    </source>
</evidence>
<sequence length="171" mass="19226">MILFETTESVVEILWDVALAFFISRLALIYFLLNFVSALALSYLVFSAQTPVTHLVTWQNPEMLLPFLLGSAALWARLLIVRYEIPRSGPFRLGIGAVALALMVFVEAVVAWVGYEEGWWVGGKGSGCRIWSVAGPWLAWYALLPFGMMFLERREEAEAAVRAVPEVREKN</sequence>
<organism evidence="2 3">
    <name type="scientific">Podospora aff. communis PSN243</name>
    <dbReference type="NCBI Taxonomy" id="3040156"/>
    <lineage>
        <taxon>Eukaryota</taxon>
        <taxon>Fungi</taxon>
        <taxon>Dikarya</taxon>
        <taxon>Ascomycota</taxon>
        <taxon>Pezizomycotina</taxon>
        <taxon>Sordariomycetes</taxon>
        <taxon>Sordariomycetidae</taxon>
        <taxon>Sordariales</taxon>
        <taxon>Podosporaceae</taxon>
        <taxon>Podospora</taxon>
    </lineage>
</organism>
<dbReference type="AlphaFoldDB" id="A0AAV9GI66"/>
<keyword evidence="1" id="KW-1133">Transmembrane helix</keyword>
<evidence type="ECO:0000313" key="2">
    <source>
        <dbReference type="EMBL" id="KAK4447642.1"/>
    </source>
</evidence>
<feature type="transmembrane region" description="Helical" evidence="1">
    <location>
        <begin position="130"/>
        <end position="151"/>
    </location>
</feature>
<reference evidence="2" key="2">
    <citation type="submission" date="2023-05" db="EMBL/GenBank/DDBJ databases">
        <authorList>
            <consortium name="Lawrence Berkeley National Laboratory"/>
            <person name="Steindorff A."/>
            <person name="Hensen N."/>
            <person name="Bonometti L."/>
            <person name="Westerberg I."/>
            <person name="Brannstrom I.O."/>
            <person name="Guillou S."/>
            <person name="Cros-Aarteil S."/>
            <person name="Calhoun S."/>
            <person name="Haridas S."/>
            <person name="Kuo A."/>
            <person name="Mondo S."/>
            <person name="Pangilinan J."/>
            <person name="Riley R."/>
            <person name="Labutti K."/>
            <person name="Andreopoulos B."/>
            <person name="Lipzen A."/>
            <person name="Chen C."/>
            <person name="Yanf M."/>
            <person name="Daum C."/>
            <person name="Ng V."/>
            <person name="Clum A."/>
            <person name="Ohm R."/>
            <person name="Martin F."/>
            <person name="Silar P."/>
            <person name="Natvig D."/>
            <person name="Lalanne C."/>
            <person name="Gautier V."/>
            <person name="Ament-Velasquez S.L."/>
            <person name="Kruys A."/>
            <person name="Hutchinson M.I."/>
            <person name="Powell A.J."/>
            <person name="Barry K."/>
            <person name="Miller A.N."/>
            <person name="Grigoriev I.V."/>
            <person name="Debuchy R."/>
            <person name="Gladieux P."/>
            <person name="Thoren M.H."/>
            <person name="Johannesson H."/>
        </authorList>
    </citation>
    <scope>NUCLEOTIDE SEQUENCE</scope>
    <source>
        <strain evidence="2">PSN243</strain>
    </source>
</reference>
<accession>A0AAV9GI66</accession>
<dbReference type="EMBL" id="MU865948">
    <property type="protein sequence ID" value="KAK4447642.1"/>
    <property type="molecule type" value="Genomic_DNA"/>
</dbReference>
<evidence type="ECO:0000256" key="1">
    <source>
        <dbReference type="SAM" id="Phobius"/>
    </source>
</evidence>
<gene>
    <name evidence="2" type="ORF">QBC34DRAFT_126375</name>
</gene>
<keyword evidence="3" id="KW-1185">Reference proteome</keyword>
<feature type="transmembrane region" description="Helical" evidence="1">
    <location>
        <begin position="93"/>
        <end position="115"/>
    </location>
</feature>
<protein>
    <recommendedName>
        <fullName evidence="4">MARVEL domain-containing protein</fullName>
    </recommendedName>
</protein>
<keyword evidence="1" id="KW-0472">Membrane</keyword>
<feature type="transmembrane region" description="Helical" evidence="1">
    <location>
        <begin position="63"/>
        <end position="81"/>
    </location>
</feature>